<gene>
    <name evidence="2" type="ORF">ILUMI_13247</name>
</gene>
<dbReference type="Proteomes" id="UP000801492">
    <property type="component" value="Unassembled WGS sequence"/>
</dbReference>
<sequence>MEAVLKAVTSEESIRKSATRFNIPFNTLKDRVKAGKCYGPSLGRKCVFNEDEKKEIEKHLLSKLNFGLTLIELRRLAFEFAETNNFCRYPRLAGKDWLYGFLLRKPEATRVNRVMAFNKEEVQHFCSNLE</sequence>
<dbReference type="GO" id="GO:0003677">
    <property type="term" value="F:DNA binding"/>
    <property type="evidence" value="ECO:0007669"/>
    <property type="project" value="InterPro"/>
</dbReference>
<evidence type="ECO:0000259" key="1">
    <source>
        <dbReference type="Pfam" id="PF05225"/>
    </source>
</evidence>
<organism evidence="2 3">
    <name type="scientific">Ignelater luminosus</name>
    <name type="common">Cucubano</name>
    <name type="synonym">Pyrophorus luminosus</name>
    <dbReference type="NCBI Taxonomy" id="2038154"/>
    <lineage>
        <taxon>Eukaryota</taxon>
        <taxon>Metazoa</taxon>
        <taxon>Ecdysozoa</taxon>
        <taxon>Arthropoda</taxon>
        <taxon>Hexapoda</taxon>
        <taxon>Insecta</taxon>
        <taxon>Pterygota</taxon>
        <taxon>Neoptera</taxon>
        <taxon>Endopterygota</taxon>
        <taxon>Coleoptera</taxon>
        <taxon>Polyphaga</taxon>
        <taxon>Elateriformia</taxon>
        <taxon>Elateroidea</taxon>
        <taxon>Elateridae</taxon>
        <taxon>Agrypninae</taxon>
        <taxon>Pyrophorini</taxon>
        <taxon>Ignelater</taxon>
    </lineage>
</organism>
<dbReference type="InterPro" id="IPR007889">
    <property type="entry name" value="HTH_Psq"/>
</dbReference>
<feature type="domain" description="HTH psq-type" evidence="1">
    <location>
        <begin position="5"/>
        <end position="35"/>
    </location>
</feature>
<dbReference type="Pfam" id="PF05225">
    <property type="entry name" value="HTH_psq"/>
    <property type="match status" value="1"/>
</dbReference>
<evidence type="ECO:0000313" key="3">
    <source>
        <dbReference type="Proteomes" id="UP000801492"/>
    </source>
</evidence>
<accession>A0A8K0GC63</accession>
<name>A0A8K0GC63_IGNLU</name>
<evidence type="ECO:0000313" key="2">
    <source>
        <dbReference type="EMBL" id="KAF2892933.1"/>
    </source>
</evidence>
<keyword evidence="3" id="KW-1185">Reference proteome</keyword>
<dbReference type="OrthoDB" id="6774180at2759"/>
<dbReference type="EMBL" id="VTPC01008356">
    <property type="protein sequence ID" value="KAF2892933.1"/>
    <property type="molecule type" value="Genomic_DNA"/>
</dbReference>
<dbReference type="AlphaFoldDB" id="A0A8K0GC63"/>
<reference evidence="2" key="1">
    <citation type="submission" date="2019-08" db="EMBL/GenBank/DDBJ databases">
        <title>The genome of the North American firefly Photinus pyralis.</title>
        <authorList>
            <consortium name="Photinus pyralis genome working group"/>
            <person name="Fallon T.R."/>
            <person name="Sander Lower S.E."/>
            <person name="Weng J.-K."/>
        </authorList>
    </citation>
    <scope>NUCLEOTIDE SEQUENCE</scope>
    <source>
        <strain evidence="2">TRF0915ILg1</strain>
        <tissue evidence="2">Whole body</tissue>
    </source>
</reference>
<comment type="caution">
    <text evidence="2">The sequence shown here is derived from an EMBL/GenBank/DDBJ whole genome shotgun (WGS) entry which is preliminary data.</text>
</comment>
<protein>
    <recommendedName>
        <fullName evidence="1">HTH psq-type domain-containing protein</fullName>
    </recommendedName>
</protein>
<proteinExistence type="predicted"/>